<evidence type="ECO:0000313" key="2">
    <source>
        <dbReference type="EMBL" id="CCV03448.1"/>
    </source>
</evidence>
<dbReference type="Proteomes" id="UP000012062">
    <property type="component" value="Unassembled WGS sequence"/>
</dbReference>
<evidence type="ECO:0000313" key="3">
    <source>
        <dbReference type="Proteomes" id="UP000012062"/>
    </source>
</evidence>
<dbReference type="AlphaFoldDB" id="M5EH42"/>
<organism evidence="2 3">
    <name type="scientific">Mesorhizobium metallidurans STM 2683</name>
    <dbReference type="NCBI Taxonomy" id="1297569"/>
    <lineage>
        <taxon>Bacteria</taxon>
        <taxon>Pseudomonadati</taxon>
        <taxon>Pseudomonadota</taxon>
        <taxon>Alphaproteobacteria</taxon>
        <taxon>Hyphomicrobiales</taxon>
        <taxon>Phyllobacteriaceae</taxon>
        <taxon>Mesorhizobium</taxon>
    </lineage>
</organism>
<feature type="region of interest" description="Disordered" evidence="1">
    <location>
        <begin position="1"/>
        <end position="32"/>
    </location>
</feature>
<keyword evidence="3" id="KW-1185">Reference proteome</keyword>
<gene>
    <name evidence="2" type="ORF">MESS2_1060004</name>
</gene>
<sequence>MTIKQAENTQVDKFKKAAREPKPDQSAKDRQYQKFVDKARELETDESEENFDRILKKVV</sequence>
<accession>M5EH42</accession>
<dbReference type="STRING" id="1297569.MESS2_1060004"/>
<dbReference type="EMBL" id="CAUM01000009">
    <property type="protein sequence ID" value="CCV03448.1"/>
    <property type="molecule type" value="Genomic_DNA"/>
</dbReference>
<reference evidence="2 3" key="1">
    <citation type="submission" date="2013-02" db="EMBL/GenBank/DDBJ databases">
        <authorList>
            <person name="Genoscope - CEA"/>
        </authorList>
    </citation>
    <scope>NUCLEOTIDE SEQUENCE [LARGE SCALE GENOMIC DNA]</scope>
    <source>
        <strain evidence="2 3">STM 2683</strain>
    </source>
</reference>
<feature type="compositionally biased region" description="Basic and acidic residues" evidence="1">
    <location>
        <begin position="10"/>
        <end position="32"/>
    </location>
</feature>
<proteinExistence type="predicted"/>
<name>M5EH42_9HYPH</name>
<dbReference type="RefSeq" id="WP_008872440.1">
    <property type="nucleotide sequence ID" value="NZ_CAUM01000009.1"/>
</dbReference>
<protein>
    <submittedName>
        <fullName evidence="2">Uncharacterized protein</fullName>
    </submittedName>
</protein>
<comment type="caution">
    <text evidence="2">The sequence shown here is derived from an EMBL/GenBank/DDBJ whole genome shotgun (WGS) entry which is preliminary data.</text>
</comment>
<dbReference type="OrthoDB" id="8099892at2"/>
<evidence type="ECO:0000256" key="1">
    <source>
        <dbReference type="SAM" id="MobiDB-lite"/>
    </source>
</evidence>